<name>A0ABT3P7J4_9ALTE</name>
<evidence type="ECO:0000256" key="2">
    <source>
        <dbReference type="ARBA" id="ARBA00022490"/>
    </source>
</evidence>
<reference evidence="6" key="1">
    <citation type="submission" date="2022-11" db="EMBL/GenBank/DDBJ databases">
        <title>Alteromonas sp. nov., isolated from sea water of the Qingdao.</title>
        <authorList>
            <person name="Wang Q."/>
        </authorList>
    </citation>
    <scope>NUCLEOTIDE SEQUENCE</scope>
    <source>
        <strain evidence="6">ASW11-7</strain>
    </source>
</reference>
<dbReference type="PIRSF" id="PIRSF006305">
    <property type="entry name" value="Maf"/>
    <property type="match status" value="1"/>
</dbReference>
<evidence type="ECO:0000256" key="1">
    <source>
        <dbReference type="ARBA" id="ARBA00004496"/>
    </source>
</evidence>
<dbReference type="Gene3D" id="3.90.950.10">
    <property type="match status" value="1"/>
</dbReference>
<sequence>MSPILILASSSPYRRQQLTSLGLQVESVAPKIDESVLSAEHPQILAERLAQAKAQKIAQQYPDAVIIGSDQTACVNVDDKSVILGKPGNIEKATLQLLQCQGKTVTFFSAVCVQHARNAKSIVRTEITEVTFRPLHEADIVAYLESEQPYDCAGSFKAEGKGILLFERLSSRDPNALIGMPLILLREILAEFEIDLLKLSTQAEA</sequence>
<protein>
    <recommendedName>
        <fullName evidence="5">7-methyl-GTP pyrophosphatase</fullName>
        <shortName evidence="5">m(7)GTP pyrophosphatase</shortName>
        <ecNumber evidence="5">3.6.1.-</ecNumber>
    </recommendedName>
</protein>
<evidence type="ECO:0000256" key="3">
    <source>
        <dbReference type="ARBA" id="ARBA00022801"/>
    </source>
</evidence>
<dbReference type="CDD" id="cd00555">
    <property type="entry name" value="Maf"/>
    <property type="match status" value="1"/>
</dbReference>
<keyword evidence="4 5" id="KW-0546">Nucleotide metabolism</keyword>
<dbReference type="Proteomes" id="UP001142810">
    <property type="component" value="Unassembled WGS sequence"/>
</dbReference>
<comment type="catalytic activity">
    <reaction evidence="5">
        <text>N(7)-methyl-GTP + H2O = N(7)-methyl-GMP + diphosphate + H(+)</text>
        <dbReference type="Rhea" id="RHEA:58744"/>
        <dbReference type="ChEBI" id="CHEBI:15377"/>
        <dbReference type="ChEBI" id="CHEBI:15378"/>
        <dbReference type="ChEBI" id="CHEBI:33019"/>
        <dbReference type="ChEBI" id="CHEBI:58285"/>
        <dbReference type="ChEBI" id="CHEBI:87133"/>
    </reaction>
</comment>
<comment type="similarity">
    <text evidence="5">Belongs to the Maf family. YceF subfamily.</text>
</comment>
<keyword evidence="3 5" id="KW-0378">Hydrolase</keyword>
<feature type="site" description="Important for substrate specificity" evidence="5">
    <location>
        <position position="159"/>
    </location>
</feature>
<evidence type="ECO:0000313" key="6">
    <source>
        <dbReference type="EMBL" id="MCW8108710.1"/>
    </source>
</evidence>
<dbReference type="InterPro" id="IPR029001">
    <property type="entry name" value="ITPase-like_fam"/>
</dbReference>
<keyword evidence="2 5" id="KW-0963">Cytoplasm</keyword>
<gene>
    <name evidence="6" type="ORF">OPS25_09395</name>
</gene>
<dbReference type="PANTHER" id="PTHR43213:SF10">
    <property type="entry name" value="7-METHYL-GTP PYROPHOSPHATASE"/>
    <property type="match status" value="1"/>
</dbReference>
<evidence type="ECO:0000256" key="4">
    <source>
        <dbReference type="ARBA" id="ARBA00023080"/>
    </source>
</evidence>
<dbReference type="PANTHER" id="PTHR43213">
    <property type="entry name" value="BIFUNCTIONAL DTTP/UTP PYROPHOSPHATASE/METHYLTRANSFERASE PROTEIN-RELATED"/>
    <property type="match status" value="1"/>
</dbReference>
<comment type="cofactor">
    <cofactor evidence="5">
        <name>a divalent metal cation</name>
        <dbReference type="ChEBI" id="CHEBI:60240"/>
    </cofactor>
</comment>
<feature type="active site" description="Proton acceptor" evidence="5">
    <location>
        <position position="70"/>
    </location>
</feature>
<dbReference type="SUPFAM" id="SSF52972">
    <property type="entry name" value="ITPase-like"/>
    <property type="match status" value="1"/>
</dbReference>
<comment type="function">
    <text evidence="5">Nucleoside triphosphate pyrophosphatase that hydrolyzes 7-methyl-GTP (m(7)GTP). May have a dual role in cell division arrest and in preventing the incorporation of modified nucleotides into cellular nucleic acids.</text>
</comment>
<comment type="caution">
    <text evidence="5">Lacks conserved residue(s) required for the propagation of feature annotation.</text>
</comment>
<accession>A0ABT3P7J4</accession>
<evidence type="ECO:0000256" key="5">
    <source>
        <dbReference type="HAMAP-Rule" id="MF_00528"/>
    </source>
</evidence>
<comment type="caution">
    <text evidence="6">The sequence shown here is derived from an EMBL/GenBank/DDBJ whole genome shotgun (WGS) entry which is preliminary data.</text>
</comment>
<feature type="site" description="Important for substrate specificity" evidence="5">
    <location>
        <position position="71"/>
    </location>
</feature>
<keyword evidence="7" id="KW-1185">Reference proteome</keyword>
<organism evidence="6 7">
    <name type="scientific">Alteromonas aquimaris</name>
    <dbReference type="NCBI Taxonomy" id="2998417"/>
    <lineage>
        <taxon>Bacteria</taxon>
        <taxon>Pseudomonadati</taxon>
        <taxon>Pseudomonadota</taxon>
        <taxon>Gammaproteobacteria</taxon>
        <taxon>Alteromonadales</taxon>
        <taxon>Alteromonadaceae</taxon>
        <taxon>Alteromonas/Salinimonas group</taxon>
        <taxon>Alteromonas</taxon>
    </lineage>
</organism>
<dbReference type="InterPro" id="IPR003697">
    <property type="entry name" value="Maf-like"/>
</dbReference>
<dbReference type="NCBIfam" id="TIGR00172">
    <property type="entry name" value="maf"/>
    <property type="match status" value="1"/>
</dbReference>
<dbReference type="EMBL" id="JAPFRD010000010">
    <property type="protein sequence ID" value="MCW8108710.1"/>
    <property type="molecule type" value="Genomic_DNA"/>
</dbReference>
<evidence type="ECO:0000313" key="7">
    <source>
        <dbReference type="Proteomes" id="UP001142810"/>
    </source>
</evidence>
<dbReference type="HAMAP" id="MF_00528">
    <property type="entry name" value="Maf"/>
    <property type="match status" value="1"/>
</dbReference>
<dbReference type="RefSeq" id="WP_265617455.1">
    <property type="nucleotide sequence ID" value="NZ_JAPFRD010000010.1"/>
</dbReference>
<dbReference type="EC" id="3.6.1.-" evidence="5"/>
<dbReference type="Pfam" id="PF02545">
    <property type="entry name" value="Maf"/>
    <property type="match status" value="1"/>
</dbReference>
<comment type="subcellular location">
    <subcellularLocation>
        <location evidence="1 5">Cytoplasm</location>
    </subcellularLocation>
</comment>
<feature type="site" description="Important for substrate specificity" evidence="5">
    <location>
        <position position="13"/>
    </location>
</feature>
<proteinExistence type="inferred from homology"/>